<feature type="transmembrane region" description="Helical" evidence="2">
    <location>
        <begin position="283"/>
        <end position="307"/>
    </location>
</feature>
<keyword evidence="4" id="KW-1185">Reference proteome</keyword>
<feature type="transmembrane region" description="Helical" evidence="2">
    <location>
        <begin position="36"/>
        <end position="54"/>
    </location>
</feature>
<feature type="transmembrane region" description="Helical" evidence="2">
    <location>
        <begin position="175"/>
        <end position="196"/>
    </location>
</feature>
<feature type="transmembrane region" description="Helical" evidence="2">
    <location>
        <begin position="234"/>
        <end position="251"/>
    </location>
</feature>
<protein>
    <recommendedName>
        <fullName evidence="5">DoxX protein</fullName>
    </recommendedName>
</protein>
<feature type="transmembrane region" description="Helical" evidence="2">
    <location>
        <begin position="208"/>
        <end position="228"/>
    </location>
</feature>
<dbReference type="STRING" id="407022.SAMN05661044_02753"/>
<evidence type="ECO:0000256" key="2">
    <source>
        <dbReference type="SAM" id="Phobius"/>
    </source>
</evidence>
<name>A0A1H7QW99_OLID1</name>
<organism evidence="3 4">
    <name type="scientific">Olivibacter domesticus</name>
    <name type="common">Pseudosphingobacterium domesticum</name>
    <dbReference type="NCBI Taxonomy" id="407022"/>
    <lineage>
        <taxon>Bacteria</taxon>
        <taxon>Pseudomonadati</taxon>
        <taxon>Bacteroidota</taxon>
        <taxon>Sphingobacteriia</taxon>
        <taxon>Sphingobacteriales</taxon>
        <taxon>Sphingobacteriaceae</taxon>
        <taxon>Olivibacter</taxon>
    </lineage>
</organism>
<keyword evidence="2" id="KW-1133">Transmembrane helix</keyword>
<dbReference type="AlphaFoldDB" id="A0A1H7QW99"/>
<evidence type="ECO:0008006" key="5">
    <source>
        <dbReference type="Google" id="ProtNLM"/>
    </source>
</evidence>
<proteinExistence type="predicted"/>
<feature type="region of interest" description="Disordered" evidence="1">
    <location>
        <begin position="420"/>
        <end position="447"/>
    </location>
</feature>
<feature type="transmembrane region" description="Helical" evidence="2">
    <location>
        <begin position="128"/>
        <end position="147"/>
    </location>
</feature>
<reference evidence="4" key="1">
    <citation type="submission" date="2016-10" db="EMBL/GenBank/DDBJ databases">
        <authorList>
            <person name="Varghese N."/>
            <person name="Submissions S."/>
        </authorList>
    </citation>
    <scope>NUCLEOTIDE SEQUENCE [LARGE SCALE GENOMIC DNA]</scope>
    <source>
        <strain evidence="4">DSM 18733</strain>
    </source>
</reference>
<gene>
    <name evidence="3" type="ORF">SAMN05661044_02753</name>
</gene>
<feature type="transmembrane region" description="Helical" evidence="2">
    <location>
        <begin position="93"/>
        <end position="116"/>
    </location>
</feature>
<evidence type="ECO:0000313" key="3">
    <source>
        <dbReference type="EMBL" id="SEL52280.1"/>
    </source>
</evidence>
<feature type="compositionally biased region" description="Polar residues" evidence="1">
    <location>
        <begin position="434"/>
        <end position="444"/>
    </location>
</feature>
<evidence type="ECO:0000256" key="1">
    <source>
        <dbReference type="SAM" id="MobiDB-lite"/>
    </source>
</evidence>
<keyword evidence="2" id="KW-0812">Transmembrane</keyword>
<evidence type="ECO:0000313" key="4">
    <source>
        <dbReference type="Proteomes" id="UP000199421"/>
    </source>
</evidence>
<sequence length="543" mass="62895">MNTHVAQHTHQMLKTNGVEKIDNKGEKEGWTEVEKVAFRIAFIFFVIMSIPWNWRWYADLFAIDWTGLHYRDLYDIARFQPSFPLLSQWLPNLYGYADWIVVLFLAIVGAVIWSVVDGKTKNYNKLYYWLLVITRYRAGIGIIGFAFTKVLPVQMPYPSEGLLNTDLGDLTQQKIYWLSIGIVPWYQVFTGLVELLAGTMLFFRKTTFYGAALLMGALGSITFVNFAYEGGVHIYASYFVLYGLFILSYYIPRIYKLTILEQYTVPINYYPAFDKAWLYILRFGLKAGVIVVFLGVLLYVQLLNFWYDPYKQPSSPGVAKLRGYYDVKAFYLNNILIPYNPYDSLRWQDLTFEKWTTMTFKVNKAQRLDLSNGGGNPIRDIDRTFEVAGVGGGRRVYHYYADTIDKVLYLQDKNIATAGATKGRQRDAEGYPNRSENQLNSRSDNYPKDWINEQAWRHIGNENNMIDPRGATTRRSNAFKESPKEVIRKKMMLHYETSDDGALVTLKGLNENRDSIKVELVRKDRKYILTRSSLDAGQYGKTH</sequence>
<dbReference type="Proteomes" id="UP000199421">
    <property type="component" value="Unassembled WGS sequence"/>
</dbReference>
<accession>A0A1H7QW99</accession>
<keyword evidence="2" id="KW-0472">Membrane</keyword>
<dbReference type="EMBL" id="FOAF01000002">
    <property type="protein sequence ID" value="SEL52280.1"/>
    <property type="molecule type" value="Genomic_DNA"/>
</dbReference>